<evidence type="ECO:0000256" key="3">
    <source>
        <dbReference type="ARBA" id="ARBA00022538"/>
    </source>
</evidence>
<keyword evidence="2" id="KW-0813">Transport</keyword>
<feature type="transmembrane region" description="Helical" evidence="10">
    <location>
        <begin position="336"/>
        <end position="364"/>
    </location>
</feature>
<keyword evidence="4 10" id="KW-0812">Transmembrane</keyword>
<reference evidence="13" key="2">
    <citation type="journal article" date="2023" name="Plants (Basel)">
        <title>Annotation of the Turnera subulata (Passifloraceae) Draft Genome Reveals the S-Locus Evolved after the Divergence of Turneroideae from Passifloroideae in a Stepwise Manner.</title>
        <authorList>
            <person name="Henning P.M."/>
            <person name="Roalson E.H."/>
            <person name="Mir W."/>
            <person name="McCubbin A.G."/>
            <person name="Shore J.S."/>
        </authorList>
    </citation>
    <scope>NUCLEOTIDE SEQUENCE</scope>
    <source>
        <strain evidence="13">F60SS</strain>
    </source>
</reference>
<dbReference type="InterPro" id="IPR050794">
    <property type="entry name" value="CPA2_transporter"/>
</dbReference>
<reference evidence="13" key="1">
    <citation type="submission" date="2022-02" db="EMBL/GenBank/DDBJ databases">
        <authorList>
            <person name="Henning P.M."/>
            <person name="McCubbin A.G."/>
            <person name="Shore J.S."/>
        </authorList>
    </citation>
    <scope>NUCLEOTIDE SEQUENCE</scope>
    <source>
        <strain evidence="13">F60SS</strain>
        <tissue evidence="13">Leaves</tissue>
    </source>
</reference>
<keyword evidence="5" id="KW-0630">Potassium</keyword>
<evidence type="ECO:0008006" key="15">
    <source>
        <dbReference type="Google" id="ProtNLM"/>
    </source>
</evidence>
<organism evidence="13 14">
    <name type="scientific">Turnera subulata</name>
    <dbReference type="NCBI Taxonomy" id="218843"/>
    <lineage>
        <taxon>Eukaryota</taxon>
        <taxon>Viridiplantae</taxon>
        <taxon>Streptophyta</taxon>
        <taxon>Embryophyta</taxon>
        <taxon>Tracheophyta</taxon>
        <taxon>Spermatophyta</taxon>
        <taxon>Magnoliopsida</taxon>
        <taxon>eudicotyledons</taxon>
        <taxon>Gunneridae</taxon>
        <taxon>Pentapetalae</taxon>
        <taxon>rosids</taxon>
        <taxon>fabids</taxon>
        <taxon>Malpighiales</taxon>
        <taxon>Passifloraceae</taxon>
        <taxon>Turnera</taxon>
    </lineage>
</organism>
<comment type="subcellular location">
    <subcellularLocation>
        <location evidence="1">Membrane</location>
        <topology evidence="1">Multi-pass membrane protein</topology>
    </subcellularLocation>
</comment>
<dbReference type="AlphaFoldDB" id="A0A9Q0GI37"/>
<dbReference type="GO" id="GO:0006885">
    <property type="term" value="P:regulation of pH"/>
    <property type="evidence" value="ECO:0007669"/>
    <property type="project" value="TreeGrafter"/>
</dbReference>
<keyword evidence="3" id="KW-0633">Potassium transport</keyword>
<evidence type="ECO:0000256" key="8">
    <source>
        <dbReference type="ARBA" id="ARBA00023136"/>
    </source>
</evidence>
<evidence type="ECO:0000256" key="9">
    <source>
        <dbReference type="ARBA" id="ARBA00038341"/>
    </source>
</evidence>
<gene>
    <name evidence="13" type="ORF">Tsubulata_004878</name>
</gene>
<dbReference type="Proteomes" id="UP001141552">
    <property type="component" value="Unassembled WGS sequence"/>
</dbReference>
<keyword evidence="7" id="KW-0406">Ion transport</keyword>
<comment type="caution">
    <text evidence="13">The sequence shown here is derived from an EMBL/GenBank/DDBJ whole genome shotgun (WGS) entry which is preliminary data.</text>
</comment>
<feature type="transmembrane region" description="Helical" evidence="10">
    <location>
        <begin position="113"/>
        <end position="135"/>
    </location>
</feature>
<evidence type="ECO:0000256" key="4">
    <source>
        <dbReference type="ARBA" id="ARBA00022692"/>
    </source>
</evidence>
<feature type="transmembrane region" description="Helical" evidence="10">
    <location>
        <begin position="78"/>
        <end position="97"/>
    </location>
</feature>
<proteinExistence type="inferred from homology"/>
<sequence>MSESLESSTRESQLGIACAVQNEPGKVITLILTYALSYILHFILKSLSQPRIVSEILVGMTLGSIKKIRLFFDPNTLTTINFIAEFGMICYTFVLALEMDPYVLLKPPSQDALIAYCGMAFPFLLACGITPFLHFFNRSSIGFTLLFSFILSGTSSHILTHLVTSLRIGKSDIGRLVHIAGVHTDMMSVLLICIGYLFFPPLFHATDVQDFAISALKTSTMTAALHLQIVFTASVSPIFVNWINNENPDGKSMQGPHLVISIAFMVMVCCASPLYGYSPMLSAFMAGLFLPRYGRISRWAVGKINYLLTTLYYPLFTFWAGYAADLSKIDVKGWAIWGRLLVLLVITIFGKMIGVVIGGTLFTFPWRESVDIGLLLSSKGYFQLFLTTTASLNRIISRTTNCMMITVILITVASTPSIVKQIIKRARKRSPTHPRKLQFLDRSNELRLLAGLHGLQNIASTINFMELCSGNTDPGIVVYSMDMIELTEQIAATLVRQEGTDTVTVTDPDVVNMREEITGRLQAYVDEKGTGITLRRMLALSTFNNMAQDICGLAEELKVQLLVLPFHKIRREDGTRGSAMSMDMSKSAGSFHVAVIFIGGRDDRESLAYASLVAKHQRVKLTVIRFLLDDNADNEASRSINNYRVNVAAQEADMKLDDECFADFYERYIAIGHVAYREKHLANSAETYTTLRTLDEDYKLIIVGQGMGSVNTVLTAGLSDWQQYPELGPIGDVLSGSDFSPTSSILIIQQHYFRGDLDGMDDEFSA</sequence>
<feature type="transmembrane region" description="Helical" evidence="10">
    <location>
        <begin position="141"/>
        <end position="164"/>
    </location>
</feature>
<dbReference type="GO" id="GO:0006813">
    <property type="term" value="P:potassium ion transport"/>
    <property type="evidence" value="ECO:0007669"/>
    <property type="project" value="UniProtKB-KW"/>
</dbReference>
<comment type="similarity">
    <text evidence="9">Belongs to the monovalent cation:proton antiporter 2 (CPA2) transporter (TC 2.A.37) family. CHX (TC 2.A.37.4) subfamily.</text>
</comment>
<dbReference type="EMBL" id="JAKUCV010000443">
    <property type="protein sequence ID" value="KAJ4849983.1"/>
    <property type="molecule type" value="Genomic_DNA"/>
</dbReference>
<protein>
    <recommendedName>
        <fullName evidence="15">Cation/H+ exchanger domain-containing protein</fullName>
    </recommendedName>
</protein>
<evidence type="ECO:0000256" key="1">
    <source>
        <dbReference type="ARBA" id="ARBA00004141"/>
    </source>
</evidence>
<dbReference type="GO" id="GO:1902600">
    <property type="term" value="P:proton transmembrane transport"/>
    <property type="evidence" value="ECO:0007669"/>
    <property type="project" value="InterPro"/>
</dbReference>
<dbReference type="Gene3D" id="1.20.1530.20">
    <property type="match status" value="1"/>
</dbReference>
<evidence type="ECO:0000256" key="6">
    <source>
        <dbReference type="ARBA" id="ARBA00022989"/>
    </source>
</evidence>
<evidence type="ECO:0000256" key="2">
    <source>
        <dbReference type="ARBA" id="ARBA00022448"/>
    </source>
</evidence>
<evidence type="ECO:0000259" key="11">
    <source>
        <dbReference type="Pfam" id="PF00999"/>
    </source>
</evidence>
<dbReference type="OrthoDB" id="754456at2759"/>
<feature type="non-terminal residue" evidence="13">
    <location>
        <position position="1"/>
    </location>
</feature>
<keyword evidence="8 10" id="KW-0472">Membrane</keyword>
<evidence type="ECO:0000256" key="10">
    <source>
        <dbReference type="SAM" id="Phobius"/>
    </source>
</evidence>
<keyword evidence="14" id="KW-1185">Reference proteome</keyword>
<feature type="transmembrane region" description="Helical" evidence="10">
    <location>
        <begin position="304"/>
        <end position="324"/>
    </location>
</feature>
<dbReference type="GO" id="GO:0015297">
    <property type="term" value="F:antiporter activity"/>
    <property type="evidence" value="ECO:0007669"/>
    <property type="project" value="InterPro"/>
</dbReference>
<dbReference type="InterPro" id="IPR038770">
    <property type="entry name" value="Na+/solute_symporter_sf"/>
</dbReference>
<feature type="transmembrane region" description="Helical" evidence="10">
    <location>
        <begin position="219"/>
        <end position="243"/>
    </location>
</feature>
<accession>A0A9Q0GI37</accession>
<dbReference type="Pfam" id="PF00999">
    <property type="entry name" value="Na_H_Exchanger"/>
    <property type="match status" value="1"/>
</dbReference>
<dbReference type="GO" id="GO:0012505">
    <property type="term" value="C:endomembrane system"/>
    <property type="evidence" value="ECO:0007669"/>
    <property type="project" value="TreeGrafter"/>
</dbReference>
<feature type="transmembrane region" description="Helical" evidence="10">
    <location>
        <begin position="255"/>
        <end position="275"/>
    </location>
</feature>
<evidence type="ECO:0000256" key="5">
    <source>
        <dbReference type="ARBA" id="ARBA00022958"/>
    </source>
</evidence>
<feature type="transmembrane region" description="Helical" evidence="10">
    <location>
        <begin position="27"/>
        <end position="44"/>
    </location>
</feature>
<dbReference type="Pfam" id="PF23259">
    <property type="entry name" value="CHX17_C"/>
    <property type="match status" value="1"/>
</dbReference>
<dbReference type="PANTHER" id="PTHR32468:SF145">
    <property type="entry name" value="CATION_H(+) ANTIPORTER 28"/>
    <property type="match status" value="1"/>
</dbReference>
<feature type="domain" description="Cation/H+ exchanger transmembrane" evidence="11">
    <location>
        <begin position="32"/>
        <end position="422"/>
    </location>
</feature>
<evidence type="ECO:0000259" key="12">
    <source>
        <dbReference type="Pfam" id="PF23259"/>
    </source>
</evidence>
<name>A0A9Q0GI37_9ROSI</name>
<evidence type="ECO:0000313" key="13">
    <source>
        <dbReference type="EMBL" id="KAJ4849983.1"/>
    </source>
</evidence>
<evidence type="ECO:0000313" key="14">
    <source>
        <dbReference type="Proteomes" id="UP001141552"/>
    </source>
</evidence>
<keyword evidence="6 10" id="KW-1133">Transmembrane helix</keyword>
<dbReference type="InterPro" id="IPR057290">
    <property type="entry name" value="CHX17_C"/>
</dbReference>
<dbReference type="InterPro" id="IPR006153">
    <property type="entry name" value="Cation/H_exchanger_TM"/>
</dbReference>
<dbReference type="PANTHER" id="PTHR32468">
    <property type="entry name" value="CATION/H + ANTIPORTER"/>
    <property type="match status" value="1"/>
</dbReference>
<dbReference type="GO" id="GO:0016020">
    <property type="term" value="C:membrane"/>
    <property type="evidence" value="ECO:0007669"/>
    <property type="project" value="UniProtKB-SubCell"/>
</dbReference>
<feature type="transmembrane region" description="Helical" evidence="10">
    <location>
        <begin position="176"/>
        <end position="199"/>
    </location>
</feature>
<feature type="transmembrane region" description="Helical" evidence="10">
    <location>
        <begin position="395"/>
        <end position="419"/>
    </location>
</feature>
<feature type="domain" description="Cation/H(+) antiporter C-terminal" evidence="12">
    <location>
        <begin position="590"/>
        <end position="751"/>
    </location>
</feature>
<evidence type="ECO:0000256" key="7">
    <source>
        <dbReference type="ARBA" id="ARBA00023065"/>
    </source>
</evidence>